<sequence length="222" mass="25097">MLVTIEVETKHLVNKWATINKDVKAYTQNRETTKRGAAAIPEPKYFDLFMDAVGAAVDVNEPAEHHDLDFIQSDLLTIPLYKIKVCRAGAVALDERVFGVDKESEVEQEDRNNHTTKDNDEDGDPHIPHQTLTSPPIMIQIQQMKVFQKPLNNEDSSARLWLMTLIWTSEQSRTSLSSLSRLSPRERLQSRRATGRSSQAPRGQQGPGQDRANEDAARPRAR</sequence>
<proteinExistence type="predicted"/>
<feature type="region of interest" description="Disordered" evidence="1">
    <location>
        <begin position="101"/>
        <end position="132"/>
    </location>
</feature>
<evidence type="ECO:0000313" key="2">
    <source>
        <dbReference type="EMBL" id="RKO86752.1"/>
    </source>
</evidence>
<keyword evidence="3" id="KW-1185">Reference proteome</keyword>
<gene>
    <name evidence="2" type="ORF">BDK51DRAFT_49386</name>
</gene>
<organism evidence="2 3">
    <name type="scientific">Blyttiomyces helicus</name>
    <dbReference type="NCBI Taxonomy" id="388810"/>
    <lineage>
        <taxon>Eukaryota</taxon>
        <taxon>Fungi</taxon>
        <taxon>Fungi incertae sedis</taxon>
        <taxon>Chytridiomycota</taxon>
        <taxon>Chytridiomycota incertae sedis</taxon>
        <taxon>Chytridiomycetes</taxon>
        <taxon>Chytridiomycetes incertae sedis</taxon>
        <taxon>Blyttiomyces</taxon>
    </lineage>
</organism>
<evidence type="ECO:0000256" key="1">
    <source>
        <dbReference type="SAM" id="MobiDB-lite"/>
    </source>
</evidence>
<feature type="region of interest" description="Disordered" evidence="1">
    <location>
        <begin position="175"/>
        <end position="222"/>
    </location>
</feature>
<accession>A0A4P9W4D4</accession>
<protein>
    <submittedName>
        <fullName evidence="2">Uncharacterized protein</fullName>
    </submittedName>
</protein>
<evidence type="ECO:0000313" key="3">
    <source>
        <dbReference type="Proteomes" id="UP000269721"/>
    </source>
</evidence>
<name>A0A4P9W4D4_9FUNG</name>
<dbReference type="AlphaFoldDB" id="A0A4P9W4D4"/>
<feature type="compositionally biased region" description="Basic and acidic residues" evidence="1">
    <location>
        <begin position="211"/>
        <end position="222"/>
    </location>
</feature>
<dbReference type="EMBL" id="KZ997942">
    <property type="protein sequence ID" value="RKO86752.1"/>
    <property type="molecule type" value="Genomic_DNA"/>
</dbReference>
<reference evidence="3" key="1">
    <citation type="journal article" date="2018" name="Nat. Microbiol.">
        <title>Leveraging single-cell genomics to expand the fungal tree of life.</title>
        <authorList>
            <person name="Ahrendt S.R."/>
            <person name="Quandt C.A."/>
            <person name="Ciobanu D."/>
            <person name="Clum A."/>
            <person name="Salamov A."/>
            <person name="Andreopoulos B."/>
            <person name="Cheng J.F."/>
            <person name="Woyke T."/>
            <person name="Pelin A."/>
            <person name="Henrissat B."/>
            <person name="Reynolds N.K."/>
            <person name="Benny G.L."/>
            <person name="Smith M.E."/>
            <person name="James T.Y."/>
            <person name="Grigoriev I.V."/>
        </authorList>
    </citation>
    <scope>NUCLEOTIDE SEQUENCE [LARGE SCALE GENOMIC DNA]</scope>
</reference>
<dbReference type="Proteomes" id="UP000269721">
    <property type="component" value="Unassembled WGS sequence"/>
</dbReference>
<feature type="compositionally biased region" description="Basic and acidic residues" evidence="1">
    <location>
        <begin position="101"/>
        <end position="118"/>
    </location>
</feature>